<evidence type="ECO:0000256" key="1">
    <source>
        <dbReference type="SAM" id="MobiDB-lite"/>
    </source>
</evidence>
<feature type="compositionally biased region" description="Gly residues" evidence="1">
    <location>
        <begin position="143"/>
        <end position="154"/>
    </location>
</feature>
<dbReference type="KEGG" id="sxn:IAG42_05630"/>
<feature type="domain" description="DUF2510" evidence="3">
    <location>
        <begin position="7"/>
        <end position="43"/>
    </location>
</feature>
<feature type="transmembrane region" description="Helical" evidence="2">
    <location>
        <begin position="98"/>
        <end position="119"/>
    </location>
</feature>
<dbReference type="RefSeq" id="WP_188335905.1">
    <property type="nucleotide sequence ID" value="NZ_CP061281.1"/>
</dbReference>
<organism evidence="4 5">
    <name type="scientific">Streptomyces xanthii</name>
    <dbReference type="NCBI Taxonomy" id="2768069"/>
    <lineage>
        <taxon>Bacteria</taxon>
        <taxon>Bacillati</taxon>
        <taxon>Actinomycetota</taxon>
        <taxon>Actinomycetes</taxon>
        <taxon>Kitasatosporales</taxon>
        <taxon>Streptomycetaceae</taxon>
        <taxon>Streptomyces</taxon>
    </lineage>
</organism>
<dbReference type="Pfam" id="PF10708">
    <property type="entry name" value="DUF2510"/>
    <property type="match status" value="1"/>
</dbReference>
<dbReference type="Proteomes" id="UP000516428">
    <property type="component" value="Chromosome"/>
</dbReference>
<dbReference type="EMBL" id="CP061281">
    <property type="protein sequence ID" value="QNS03151.1"/>
    <property type="molecule type" value="Genomic_DNA"/>
</dbReference>
<dbReference type="InterPro" id="IPR018929">
    <property type="entry name" value="DUF2510"/>
</dbReference>
<feature type="compositionally biased region" description="Low complexity" evidence="1">
    <location>
        <begin position="63"/>
        <end position="72"/>
    </location>
</feature>
<sequence>MTSQTPAGWYPDPGQVQGGSRTERWWDGGRWTDQTRPATTAPPLPPQPAGQAPAQPAPPAQPAYPAQQPTAPGTLPAYGHHPGYPGQLPPKPRSSARVVIAAVVAVVVLAGIGGGVYALTAGDDGSDSVARSKESPEPEPPGTDGGGSGGGGGTSPSPDDGQQSPRAPLDKGFATDVANGVALPMLEGWTGADGAGIAGVSTGPYPCPDDTSKKCVRGGASTSSAKDLKLDAKTAEAAAKEDILKNAQASYGGKTYGGLLNHDELASEKVTVAGQQGYRVRWNVDTKSSLDAWVESVAFPSPYDPKKLVVVRIGVDIPKTAKEKAEGPDDTAIDKIVKGIKEARVTSGDSGGAGKDV</sequence>
<protein>
    <submittedName>
        <fullName evidence="4">DUF2510 domain-containing protein</fullName>
    </submittedName>
</protein>
<reference evidence="4 5" key="1">
    <citation type="submission" date="2020-09" db="EMBL/GenBank/DDBJ databases">
        <title>A novel species.</title>
        <authorList>
            <person name="Gao J."/>
        </authorList>
    </citation>
    <scope>NUCLEOTIDE SEQUENCE [LARGE SCALE GENOMIC DNA]</scope>
    <source>
        <strain evidence="4 5">CRXT-Y-14</strain>
    </source>
</reference>
<feature type="region of interest" description="Disordered" evidence="1">
    <location>
        <begin position="1"/>
        <end position="92"/>
    </location>
</feature>
<dbReference type="AlphaFoldDB" id="A0A7H1B346"/>
<proteinExistence type="predicted"/>
<accession>A0A7H1B346</accession>
<keyword evidence="2" id="KW-0812">Transmembrane</keyword>
<evidence type="ECO:0000313" key="4">
    <source>
        <dbReference type="EMBL" id="QNS03151.1"/>
    </source>
</evidence>
<name>A0A7H1B346_9ACTN</name>
<evidence type="ECO:0000259" key="3">
    <source>
        <dbReference type="Pfam" id="PF10708"/>
    </source>
</evidence>
<feature type="region of interest" description="Disordered" evidence="1">
    <location>
        <begin position="119"/>
        <end position="172"/>
    </location>
</feature>
<evidence type="ECO:0000313" key="5">
    <source>
        <dbReference type="Proteomes" id="UP000516428"/>
    </source>
</evidence>
<gene>
    <name evidence="4" type="ORF">IAG42_05630</name>
</gene>
<keyword evidence="5" id="KW-1185">Reference proteome</keyword>
<keyword evidence="2" id="KW-1133">Transmembrane helix</keyword>
<keyword evidence="2" id="KW-0472">Membrane</keyword>
<evidence type="ECO:0000256" key="2">
    <source>
        <dbReference type="SAM" id="Phobius"/>
    </source>
</evidence>